<dbReference type="EMBL" id="JAZHXI010000015">
    <property type="protein sequence ID" value="KAL2063681.1"/>
    <property type="molecule type" value="Genomic_DNA"/>
</dbReference>
<gene>
    <name evidence="1" type="ORF">VTL71DRAFT_5486</name>
</gene>
<name>A0ABR4C2E2_9HELO</name>
<reference evidence="1 2" key="1">
    <citation type="journal article" date="2024" name="Commun. Biol.">
        <title>Comparative genomic analysis of thermophilic fungi reveals convergent evolutionary adaptations and gene losses.</title>
        <authorList>
            <person name="Steindorff A.S."/>
            <person name="Aguilar-Pontes M.V."/>
            <person name="Robinson A.J."/>
            <person name="Andreopoulos B."/>
            <person name="LaButti K."/>
            <person name="Kuo A."/>
            <person name="Mondo S."/>
            <person name="Riley R."/>
            <person name="Otillar R."/>
            <person name="Haridas S."/>
            <person name="Lipzen A."/>
            <person name="Grimwood J."/>
            <person name="Schmutz J."/>
            <person name="Clum A."/>
            <person name="Reid I.D."/>
            <person name="Moisan M.C."/>
            <person name="Butler G."/>
            <person name="Nguyen T.T.M."/>
            <person name="Dewar K."/>
            <person name="Conant G."/>
            <person name="Drula E."/>
            <person name="Henrissat B."/>
            <person name="Hansel C."/>
            <person name="Singer S."/>
            <person name="Hutchinson M.I."/>
            <person name="de Vries R.P."/>
            <person name="Natvig D.O."/>
            <person name="Powell A.J."/>
            <person name="Tsang A."/>
            <person name="Grigoriev I.V."/>
        </authorList>
    </citation>
    <scope>NUCLEOTIDE SEQUENCE [LARGE SCALE GENOMIC DNA]</scope>
    <source>
        <strain evidence="1 2">CBS 494.80</strain>
    </source>
</reference>
<evidence type="ECO:0000313" key="1">
    <source>
        <dbReference type="EMBL" id="KAL2063681.1"/>
    </source>
</evidence>
<protein>
    <submittedName>
        <fullName evidence="1">Uncharacterized protein</fullName>
    </submittedName>
</protein>
<keyword evidence="2" id="KW-1185">Reference proteome</keyword>
<proteinExistence type="predicted"/>
<accession>A0ABR4C2E2</accession>
<sequence>MDRTHSNLFPFNLMFPSTLRIFRLYSGYYSSQFKLKSESAGSFIGIRLDSVPFDFEGQTEASSGSNSICWLGLSDPSYNLAARHVIWQG</sequence>
<dbReference type="Proteomes" id="UP001595075">
    <property type="component" value="Unassembled WGS sequence"/>
</dbReference>
<evidence type="ECO:0000313" key="2">
    <source>
        <dbReference type="Proteomes" id="UP001595075"/>
    </source>
</evidence>
<comment type="caution">
    <text evidence="1">The sequence shown here is derived from an EMBL/GenBank/DDBJ whole genome shotgun (WGS) entry which is preliminary data.</text>
</comment>
<organism evidence="1 2">
    <name type="scientific">Oculimacula yallundae</name>
    <dbReference type="NCBI Taxonomy" id="86028"/>
    <lineage>
        <taxon>Eukaryota</taxon>
        <taxon>Fungi</taxon>
        <taxon>Dikarya</taxon>
        <taxon>Ascomycota</taxon>
        <taxon>Pezizomycotina</taxon>
        <taxon>Leotiomycetes</taxon>
        <taxon>Helotiales</taxon>
        <taxon>Ploettnerulaceae</taxon>
        <taxon>Oculimacula</taxon>
    </lineage>
</organism>